<evidence type="ECO:0000313" key="3">
    <source>
        <dbReference type="EMBL" id="OQV14273.1"/>
    </source>
</evidence>
<feature type="domain" description="PRELI/MSF1" evidence="2">
    <location>
        <begin position="26"/>
        <end position="196"/>
    </location>
</feature>
<dbReference type="InterPro" id="IPR006797">
    <property type="entry name" value="PRELI/MSF1_dom"/>
</dbReference>
<organism evidence="3 4">
    <name type="scientific">Hypsibius exemplaris</name>
    <name type="common">Freshwater tardigrade</name>
    <dbReference type="NCBI Taxonomy" id="2072580"/>
    <lineage>
        <taxon>Eukaryota</taxon>
        <taxon>Metazoa</taxon>
        <taxon>Ecdysozoa</taxon>
        <taxon>Tardigrada</taxon>
        <taxon>Eutardigrada</taxon>
        <taxon>Parachela</taxon>
        <taxon>Hypsibioidea</taxon>
        <taxon>Hypsibiidae</taxon>
        <taxon>Hypsibius</taxon>
    </lineage>
</organism>
<feature type="compositionally biased region" description="Polar residues" evidence="1">
    <location>
        <begin position="238"/>
        <end position="252"/>
    </location>
</feature>
<sequence length="252" mass="28638">MTKGWFFGGGKEDSSTVTSHESHAAGKVHSSAAIFPYTWDQIFVAFWLRYPNPYSHHVLSEDVVERHLTTDNKLVTKRLLSKTSRIPHWAERFVQGPAMVFVVEESVIDLATRSMMTYTRNLGYKKVMTVDEKCWYRSRLQDASTTELVRTARIESHVFGFAKPIQTFGIERYKRNTGRTHSGFLHVLADLFPSAEENQEIAQEPLAKRIAALGERADAVREAARRAREMAKIKTSDFLHTSRTPSSDNSSA</sequence>
<feature type="region of interest" description="Disordered" evidence="1">
    <location>
        <begin position="231"/>
        <end position="252"/>
    </location>
</feature>
<evidence type="ECO:0000313" key="4">
    <source>
        <dbReference type="Proteomes" id="UP000192578"/>
    </source>
</evidence>
<dbReference type="OrthoDB" id="341300at2759"/>
<dbReference type="PROSITE" id="PS50904">
    <property type="entry name" value="PRELI_MSF1"/>
    <property type="match status" value="1"/>
</dbReference>
<dbReference type="Pfam" id="PF04707">
    <property type="entry name" value="PRELI"/>
    <property type="match status" value="1"/>
</dbReference>
<dbReference type="AlphaFoldDB" id="A0A1W0WGM2"/>
<dbReference type="EMBL" id="MTYJ01000107">
    <property type="protein sequence ID" value="OQV14273.1"/>
    <property type="molecule type" value="Genomic_DNA"/>
</dbReference>
<gene>
    <name evidence="3" type="ORF">BV898_11510</name>
</gene>
<comment type="caution">
    <text evidence="3">The sequence shown here is derived from an EMBL/GenBank/DDBJ whole genome shotgun (WGS) entry which is preliminary data.</text>
</comment>
<dbReference type="Proteomes" id="UP000192578">
    <property type="component" value="Unassembled WGS sequence"/>
</dbReference>
<keyword evidence="4" id="KW-1185">Reference proteome</keyword>
<name>A0A1W0WGM2_HYPEX</name>
<accession>A0A1W0WGM2</accession>
<proteinExistence type="predicted"/>
<evidence type="ECO:0000259" key="2">
    <source>
        <dbReference type="PROSITE" id="PS50904"/>
    </source>
</evidence>
<evidence type="ECO:0000256" key="1">
    <source>
        <dbReference type="SAM" id="MobiDB-lite"/>
    </source>
</evidence>
<dbReference type="PANTHER" id="PTHR11158">
    <property type="entry name" value="MSF1/PX19 RELATED"/>
    <property type="match status" value="1"/>
</dbReference>
<dbReference type="GO" id="GO:0005758">
    <property type="term" value="C:mitochondrial intermembrane space"/>
    <property type="evidence" value="ECO:0007669"/>
    <property type="project" value="InterPro"/>
</dbReference>
<protein>
    <submittedName>
        <fullName evidence="3">PRELI domain-containing protein 1, mitochondrial</fullName>
    </submittedName>
</protein>
<dbReference type="InterPro" id="IPR037365">
    <property type="entry name" value="Slowmo/Ups"/>
</dbReference>
<reference evidence="4" key="1">
    <citation type="submission" date="2017-01" db="EMBL/GenBank/DDBJ databases">
        <title>Comparative genomics of anhydrobiosis in the tardigrade Hypsibius dujardini.</title>
        <authorList>
            <person name="Yoshida Y."/>
            <person name="Koutsovoulos G."/>
            <person name="Laetsch D."/>
            <person name="Stevens L."/>
            <person name="Kumar S."/>
            <person name="Horikawa D."/>
            <person name="Ishino K."/>
            <person name="Komine S."/>
            <person name="Tomita M."/>
            <person name="Blaxter M."/>
            <person name="Arakawa K."/>
        </authorList>
    </citation>
    <scope>NUCLEOTIDE SEQUENCE [LARGE SCALE GENOMIC DNA]</scope>
    <source>
        <strain evidence="4">Z151</strain>
    </source>
</reference>